<evidence type="ECO:0000259" key="2">
    <source>
        <dbReference type="Pfam" id="PF00501"/>
    </source>
</evidence>
<feature type="domain" description="AMP-binding enzyme C-terminal" evidence="3">
    <location>
        <begin position="426"/>
        <end position="501"/>
    </location>
</feature>
<comment type="similarity">
    <text evidence="1">Belongs to the ATP-dependent AMP-binding enzyme family.</text>
</comment>
<dbReference type="Pfam" id="PF00501">
    <property type="entry name" value="AMP-binding"/>
    <property type="match status" value="1"/>
</dbReference>
<dbReference type="EMBL" id="GDKF01010302">
    <property type="protein sequence ID" value="JAT68320.1"/>
    <property type="molecule type" value="Transcribed_RNA"/>
</dbReference>
<dbReference type="Pfam" id="PF13193">
    <property type="entry name" value="AMP-binding_C"/>
    <property type="match status" value="1"/>
</dbReference>
<dbReference type="GO" id="GO:0006631">
    <property type="term" value="P:fatty acid metabolic process"/>
    <property type="evidence" value="ECO:0007669"/>
    <property type="project" value="TreeGrafter"/>
</dbReference>
<evidence type="ECO:0008006" key="5">
    <source>
        <dbReference type="Google" id="ProtNLM"/>
    </source>
</evidence>
<dbReference type="PANTHER" id="PTHR43201:SF8">
    <property type="entry name" value="ACYL-COA SYNTHETASE FAMILY MEMBER 3"/>
    <property type="match status" value="1"/>
</dbReference>
<dbReference type="PANTHER" id="PTHR43201">
    <property type="entry name" value="ACYL-COA SYNTHETASE"/>
    <property type="match status" value="1"/>
</dbReference>
<accession>A0A1D1ZMV7</accession>
<evidence type="ECO:0000256" key="1">
    <source>
        <dbReference type="ARBA" id="ARBA00006432"/>
    </source>
</evidence>
<dbReference type="AlphaFoldDB" id="A0A1D1ZMV7"/>
<dbReference type="SUPFAM" id="SSF56801">
    <property type="entry name" value="Acetyl-CoA synthetase-like"/>
    <property type="match status" value="1"/>
</dbReference>
<organism evidence="4">
    <name type="scientific">Auxenochlorella protothecoides</name>
    <name type="common">Green microalga</name>
    <name type="synonym">Chlorella protothecoides</name>
    <dbReference type="NCBI Taxonomy" id="3075"/>
    <lineage>
        <taxon>Eukaryota</taxon>
        <taxon>Viridiplantae</taxon>
        <taxon>Chlorophyta</taxon>
        <taxon>core chlorophytes</taxon>
        <taxon>Trebouxiophyceae</taxon>
        <taxon>Chlorellales</taxon>
        <taxon>Chlorellaceae</taxon>
        <taxon>Auxenochlorella</taxon>
    </lineage>
</organism>
<dbReference type="Gene3D" id="3.30.300.30">
    <property type="match status" value="1"/>
</dbReference>
<reference evidence="4" key="1">
    <citation type="submission" date="2015-08" db="EMBL/GenBank/DDBJ databases">
        <authorList>
            <person name="Babu N.S."/>
            <person name="Beckwith C.J."/>
            <person name="Beseler K.G."/>
            <person name="Brison A."/>
            <person name="Carone J.V."/>
            <person name="Caskin T.P."/>
            <person name="Diamond M."/>
            <person name="Durham M.E."/>
            <person name="Foxe J.M."/>
            <person name="Go M."/>
            <person name="Henderson B.A."/>
            <person name="Jones I.B."/>
            <person name="McGettigan J.A."/>
            <person name="Micheletti S.J."/>
            <person name="Nasrallah M.E."/>
            <person name="Ortiz D."/>
            <person name="Piller C.R."/>
            <person name="Privatt S.R."/>
            <person name="Schneider S.L."/>
            <person name="Sharp S."/>
            <person name="Smith T.C."/>
            <person name="Stanton J.D."/>
            <person name="Ullery H.E."/>
            <person name="Wilson R.J."/>
            <person name="Serrano M.G."/>
            <person name="Buck G."/>
            <person name="Lee V."/>
            <person name="Wang Y."/>
            <person name="Carvalho R."/>
            <person name="Voegtly L."/>
            <person name="Shi R."/>
            <person name="Duckworth R."/>
            <person name="Johnson A."/>
            <person name="Loviza R."/>
            <person name="Walstead R."/>
            <person name="Shah Z."/>
            <person name="Kiflezghi M."/>
            <person name="Wade K."/>
            <person name="Ball S.L."/>
            <person name="Bradley K.W."/>
            <person name="Asai D.J."/>
            <person name="Bowman C.A."/>
            <person name="Russell D.A."/>
            <person name="Pope W.H."/>
            <person name="Jacobs-Sera D."/>
            <person name="Hendrix R.W."/>
            <person name="Hatfull G.F."/>
        </authorList>
    </citation>
    <scope>NUCLEOTIDE SEQUENCE</scope>
</reference>
<dbReference type="InterPro" id="IPR020845">
    <property type="entry name" value="AMP-binding_CS"/>
</dbReference>
<feature type="domain" description="AMP-dependent synthetase/ligase" evidence="2">
    <location>
        <begin position="6"/>
        <end position="372"/>
    </location>
</feature>
<name>A0A1D1ZMV7_AUXPR</name>
<evidence type="ECO:0000259" key="3">
    <source>
        <dbReference type="Pfam" id="PF13193"/>
    </source>
</evidence>
<dbReference type="InterPro" id="IPR000873">
    <property type="entry name" value="AMP-dep_synth/lig_dom"/>
</dbReference>
<protein>
    <recommendedName>
        <fullName evidence="5">Acyl-CoA synthetase family member 3, mitochondrial</fullName>
    </recommendedName>
</protein>
<dbReference type="InterPro" id="IPR042099">
    <property type="entry name" value="ANL_N_sf"/>
</dbReference>
<evidence type="ECO:0000313" key="4">
    <source>
        <dbReference type="EMBL" id="JAT68320.1"/>
    </source>
</evidence>
<gene>
    <name evidence="4" type="ORF">g.9713</name>
</gene>
<dbReference type="InterPro" id="IPR045851">
    <property type="entry name" value="AMP-bd_C_sf"/>
</dbReference>
<dbReference type="Gene3D" id="3.40.50.12780">
    <property type="entry name" value="N-terminal domain of ligase-like"/>
    <property type="match status" value="1"/>
</dbReference>
<sequence>MNTIRAALRHTQRTAVVDTTGSHSYKDVLAAAMCMGNSLQQTLGLPQYQCTDPHQPRVAIMCDPGRDYVAATWATWLQRGIAVPLCLAHPDEELKYVLNDSGASAILASPSHFERMADLGKALGTTVVPVGRPLTHGSRPQQGSQGLKHLLDNVAPEDSALMIYTSGTTGRPKGVVHTHRGLHAQTSALIDAWGWQAKDHILHTLPLHHVHGIVVAMLCGLQAGAAVEFMPRFSPSRVWERVQSSADPVSIFMGVPTMYAFLINAYEGAPATSQGGMREAARRLRLWTCGSAACPKPTLAAWAEISGATPLERYGMTETGMILGNPLCGERRVGTVGLPFPALGVRLVDQDNKVGKEGEIRVRGAQLFKEYWRNPEATRDAYDDEGYFQTGDQAVVEGDPPYYRMLGRSSVDIIKHGGYKISALDIEGKLLALPGIQECAVLGLPDDTYGEVIAAVLALDGDVKELTLADLRARAAPHLPAYQLPSRMCILPALPRNALGKVNKKALRALCFPEQVKQ</sequence>
<dbReference type="InterPro" id="IPR025110">
    <property type="entry name" value="AMP-bd_C"/>
</dbReference>
<dbReference type="PROSITE" id="PS00455">
    <property type="entry name" value="AMP_BINDING"/>
    <property type="match status" value="1"/>
</dbReference>
<proteinExistence type="inferred from homology"/>
<dbReference type="CDD" id="cd05941">
    <property type="entry name" value="MCS"/>
    <property type="match status" value="1"/>
</dbReference>
<dbReference type="GO" id="GO:0031956">
    <property type="term" value="F:medium-chain fatty acid-CoA ligase activity"/>
    <property type="evidence" value="ECO:0007669"/>
    <property type="project" value="TreeGrafter"/>
</dbReference>